<reference evidence="1" key="1">
    <citation type="journal article" date="2022" name="Plant J.">
        <title>Strategies of tolerance reflected in two North American maple genomes.</title>
        <authorList>
            <person name="McEvoy S.L."/>
            <person name="Sezen U.U."/>
            <person name="Trouern-Trend A."/>
            <person name="McMahon S.M."/>
            <person name="Schaberg P.G."/>
            <person name="Yang J."/>
            <person name="Wegrzyn J.L."/>
            <person name="Swenson N.G."/>
        </authorList>
    </citation>
    <scope>NUCLEOTIDE SEQUENCE</scope>
    <source>
        <strain evidence="1">NS2018</strain>
    </source>
</reference>
<dbReference type="AlphaFoldDB" id="A0AA39SRN7"/>
<proteinExistence type="predicted"/>
<sequence length="115" mass="13183">MEKAKDCLELNEEESETVSRLTIHPHRVVGSTRSSFYEVFTLRGIRVDRVEPGLVSCTFKVPPRFTDNNGNLANGAIANLVDESVALWSTSRVFPGKFQWTCRFRLFRLRNSMMN</sequence>
<dbReference type="InterPro" id="IPR039298">
    <property type="entry name" value="ACOT13"/>
</dbReference>
<dbReference type="PANTHER" id="PTHR21660:SF8">
    <property type="entry name" value="OS02G0521700 PROTEIN"/>
    <property type="match status" value="1"/>
</dbReference>
<dbReference type="InterPro" id="IPR029069">
    <property type="entry name" value="HotDog_dom_sf"/>
</dbReference>
<name>A0AA39SRN7_ACESA</name>
<gene>
    <name evidence="1" type="ORF">LWI29_007571</name>
</gene>
<dbReference type="GO" id="GO:0047617">
    <property type="term" value="F:fatty acyl-CoA hydrolase activity"/>
    <property type="evidence" value="ECO:0007669"/>
    <property type="project" value="InterPro"/>
</dbReference>
<protein>
    <submittedName>
        <fullName evidence="1">Uncharacterized protein</fullName>
    </submittedName>
</protein>
<comment type="caution">
    <text evidence="1">The sequence shown here is derived from an EMBL/GenBank/DDBJ whole genome shotgun (WGS) entry which is preliminary data.</text>
</comment>
<dbReference type="EMBL" id="JAUESC010000002">
    <property type="protein sequence ID" value="KAK0603691.1"/>
    <property type="molecule type" value="Genomic_DNA"/>
</dbReference>
<reference evidence="1" key="2">
    <citation type="submission" date="2023-06" db="EMBL/GenBank/DDBJ databases">
        <authorList>
            <person name="Swenson N.G."/>
            <person name="Wegrzyn J.L."/>
            <person name="Mcevoy S.L."/>
        </authorList>
    </citation>
    <scope>NUCLEOTIDE SEQUENCE</scope>
    <source>
        <strain evidence="1">NS2018</strain>
        <tissue evidence="1">Leaf</tissue>
    </source>
</reference>
<accession>A0AA39SRN7</accession>
<dbReference type="PANTHER" id="PTHR21660">
    <property type="entry name" value="THIOESTERASE SUPERFAMILY MEMBER-RELATED"/>
    <property type="match status" value="1"/>
</dbReference>
<dbReference type="Proteomes" id="UP001168877">
    <property type="component" value="Unassembled WGS sequence"/>
</dbReference>
<dbReference type="Gene3D" id="3.10.129.10">
    <property type="entry name" value="Hotdog Thioesterase"/>
    <property type="match status" value="1"/>
</dbReference>
<dbReference type="SUPFAM" id="SSF54637">
    <property type="entry name" value="Thioesterase/thiol ester dehydrase-isomerase"/>
    <property type="match status" value="1"/>
</dbReference>
<evidence type="ECO:0000313" key="2">
    <source>
        <dbReference type="Proteomes" id="UP001168877"/>
    </source>
</evidence>
<keyword evidence="2" id="KW-1185">Reference proteome</keyword>
<organism evidence="1 2">
    <name type="scientific">Acer saccharum</name>
    <name type="common">Sugar maple</name>
    <dbReference type="NCBI Taxonomy" id="4024"/>
    <lineage>
        <taxon>Eukaryota</taxon>
        <taxon>Viridiplantae</taxon>
        <taxon>Streptophyta</taxon>
        <taxon>Embryophyta</taxon>
        <taxon>Tracheophyta</taxon>
        <taxon>Spermatophyta</taxon>
        <taxon>Magnoliopsida</taxon>
        <taxon>eudicotyledons</taxon>
        <taxon>Gunneridae</taxon>
        <taxon>Pentapetalae</taxon>
        <taxon>rosids</taxon>
        <taxon>malvids</taxon>
        <taxon>Sapindales</taxon>
        <taxon>Sapindaceae</taxon>
        <taxon>Hippocastanoideae</taxon>
        <taxon>Acereae</taxon>
        <taxon>Acer</taxon>
    </lineage>
</organism>
<evidence type="ECO:0000313" key="1">
    <source>
        <dbReference type="EMBL" id="KAK0603691.1"/>
    </source>
</evidence>